<dbReference type="InterPro" id="IPR050411">
    <property type="entry name" value="AlphaKG_dependent_hydroxylases"/>
</dbReference>
<feature type="region of interest" description="Disordered" evidence="3">
    <location>
        <begin position="1"/>
        <end position="24"/>
    </location>
</feature>
<organism evidence="6">
    <name type="scientific">Chromera velia CCMP2878</name>
    <dbReference type="NCBI Taxonomy" id="1169474"/>
    <lineage>
        <taxon>Eukaryota</taxon>
        <taxon>Sar</taxon>
        <taxon>Alveolata</taxon>
        <taxon>Colpodellida</taxon>
        <taxon>Chromeraceae</taxon>
        <taxon>Chromera</taxon>
    </lineage>
</organism>
<proteinExistence type="predicted"/>
<accession>A0A0G4GIU7</accession>
<keyword evidence="2" id="KW-0045">Antibiotic biosynthesis</keyword>
<evidence type="ECO:0000256" key="1">
    <source>
        <dbReference type="ARBA" id="ARBA00023002"/>
    </source>
</evidence>
<sequence length="426" mass="48938">MPVPPSSRTSQKQKPQPLDSRLPPLADPDSVRLGFLNPQQLPLVVFAERDRSQVFLQEWVGKNRQWLKEQMLNFGAVMFRGFEIKSPKDFQAVLLSFDPNLGTTYRGTSPRTALEGTPYVFNAAEVPVYFPIPNHIEMSFLPEVPRKVYFGCVKAPLSGGGATALTDFRKVYDDLDEETRAEFAQGLRYERRNPPKPTAWTLDANYMKSWVDLFGSSDKDRVAELCEKEGYPCMWEKPDGSIVETTKGDGKDVSDCFFYSTWDAPAFQLHPETCTPVWFNHINVFHPTSFPCELWRVFKMTGEVAFLLWCAVAWLWTIFAVVVCGHKMGLRTFSRASGKEIGWEQFGRVRQLIWKHTAYNRWEEGDVVLIDNLSVAHGRQPTWDSGRKIMVSWGETWKRDDWWRPADERAVASAGGQKRQQMKKEM</sequence>
<dbReference type="PANTHER" id="PTHR10696">
    <property type="entry name" value="GAMMA-BUTYROBETAINE HYDROXYLASE-RELATED"/>
    <property type="match status" value="1"/>
</dbReference>
<dbReference type="SUPFAM" id="SSF51197">
    <property type="entry name" value="Clavaminate synthase-like"/>
    <property type="match status" value="1"/>
</dbReference>
<dbReference type="VEuPathDB" id="CryptoDB:Cvel_22089"/>
<feature type="transmembrane region" description="Helical" evidence="4">
    <location>
        <begin position="306"/>
        <end position="325"/>
    </location>
</feature>
<dbReference type="AlphaFoldDB" id="A0A0G4GIU7"/>
<name>A0A0G4GIU7_9ALVE</name>
<dbReference type="GO" id="GO:0017000">
    <property type="term" value="P:antibiotic biosynthetic process"/>
    <property type="evidence" value="ECO:0007669"/>
    <property type="project" value="UniProtKB-KW"/>
</dbReference>
<evidence type="ECO:0000313" key="6">
    <source>
        <dbReference type="EMBL" id="CEM29765.1"/>
    </source>
</evidence>
<dbReference type="InterPro" id="IPR003819">
    <property type="entry name" value="TauD/TfdA-like"/>
</dbReference>
<dbReference type="PhylomeDB" id="A0A0G4GIU7"/>
<keyword evidence="4" id="KW-1133">Transmembrane helix</keyword>
<feature type="compositionally biased region" description="Polar residues" evidence="3">
    <location>
        <begin position="1"/>
        <end position="14"/>
    </location>
</feature>
<keyword evidence="4" id="KW-0812">Transmembrane</keyword>
<dbReference type="EMBL" id="CDMZ01001256">
    <property type="protein sequence ID" value="CEM29765.1"/>
    <property type="molecule type" value="Genomic_DNA"/>
</dbReference>
<evidence type="ECO:0000259" key="5">
    <source>
        <dbReference type="Pfam" id="PF02668"/>
    </source>
</evidence>
<evidence type="ECO:0000256" key="2">
    <source>
        <dbReference type="ARBA" id="ARBA00023194"/>
    </source>
</evidence>
<dbReference type="InterPro" id="IPR042098">
    <property type="entry name" value="TauD-like_sf"/>
</dbReference>
<evidence type="ECO:0000256" key="3">
    <source>
        <dbReference type="SAM" id="MobiDB-lite"/>
    </source>
</evidence>
<feature type="domain" description="TauD/TfdA-like" evidence="5">
    <location>
        <begin position="62"/>
        <end position="393"/>
    </location>
</feature>
<keyword evidence="4" id="KW-0472">Membrane</keyword>
<dbReference type="Pfam" id="PF02668">
    <property type="entry name" value="TauD"/>
    <property type="match status" value="1"/>
</dbReference>
<gene>
    <name evidence="6" type="ORF">Cvel_22089</name>
</gene>
<evidence type="ECO:0000256" key="4">
    <source>
        <dbReference type="SAM" id="Phobius"/>
    </source>
</evidence>
<dbReference type="GO" id="GO:0016491">
    <property type="term" value="F:oxidoreductase activity"/>
    <property type="evidence" value="ECO:0007669"/>
    <property type="project" value="UniProtKB-KW"/>
</dbReference>
<reference evidence="6" key="1">
    <citation type="submission" date="2014-11" db="EMBL/GenBank/DDBJ databases">
        <authorList>
            <person name="Otto D Thomas"/>
            <person name="Naeem Raeece"/>
        </authorList>
    </citation>
    <scope>NUCLEOTIDE SEQUENCE</scope>
</reference>
<dbReference type="PANTHER" id="PTHR10696:SF56">
    <property type="entry name" value="TAUD_TFDA-LIKE DOMAIN-CONTAINING PROTEIN"/>
    <property type="match status" value="1"/>
</dbReference>
<keyword evidence="1" id="KW-0560">Oxidoreductase</keyword>
<dbReference type="Gene3D" id="3.60.130.10">
    <property type="entry name" value="Clavaminate synthase-like"/>
    <property type="match status" value="1"/>
</dbReference>
<protein>
    <recommendedName>
        <fullName evidence="5">TauD/TfdA-like domain-containing protein</fullName>
    </recommendedName>
</protein>